<gene>
    <name evidence="1" type="ORF">BECKFW1821A_GA0114235_104111</name>
</gene>
<accession>A0A450SIQ2</accession>
<dbReference type="AlphaFoldDB" id="A0A450SIQ2"/>
<organism evidence="1">
    <name type="scientific">Candidatus Kentrum sp. FW</name>
    <dbReference type="NCBI Taxonomy" id="2126338"/>
    <lineage>
        <taxon>Bacteria</taxon>
        <taxon>Pseudomonadati</taxon>
        <taxon>Pseudomonadota</taxon>
        <taxon>Gammaproteobacteria</taxon>
        <taxon>Candidatus Kentrum</taxon>
    </lineage>
</organism>
<protein>
    <submittedName>
        <fullName evidence="1">Uncharacterized protein</fullName>
    </submittedName>
</protein>
<dbReference type="EMBL" id="CAADEW010000041">
    <property type="protein sequence ID" value="VFJ53270.1"/>
    <property type="molecule type" value="Genomic_DNA"/>
</dbReference>
<name>A0A450SIQ2_9GAMM</name>
<sequence>MDTILSDFSVSVTELKRNYANILKQADDGPVAGLPHLNNSLKDFSHSAIIPSSQFTHLFDTQMLRLS</sequence>
<reference evidence="1" key="1">
    <citation type="submission" date="2019-02" db="EMBL/GenBank/DDBJ databases">
        <authorList>
            <person name="Gruber-Vodicka R. H."/>
            <person name="Seah K. B. B."/>
        </authorList>
    </citation>
    <scope>NUCLEOTIDE SEQUENCE</scope>
    <source>
        <strain evidence="1">BECK_BZ15</strain>
    </source>
</reference>
<proteinExistence type="predicted"/>
<evidence type="ECO:0000313" key="1">
    <source>
        <dbReference type="EMBL" id="VFJ53270.1"/>
    </source>
</evidence>